<dbReference type="PRINTS" id="PR00368">
    <property type="entry name" value="FADPNR"/>
</dbReference>
<evidence type="ECO:0000256" key="7">
    <source>
        <dbReference type="ARBA" id="ARBA00022642"/>
    </source>
</evidence>
<comment type="function">
    <text evidence="12">Catalyzes the oxidation of L-aspartate to iminoaspartate.</text>
</comment>
<dbReference type="Proteomes" id="UP000811282">
    <property type="component" value="Unassembled WGS sequence"/>
</dbReference>
<feature type="coiled-coil region" evidence="13">
    <location>
        <begin position="453"/>
        <end position="480"/>
    </location>
</feature>
<dbReference type="SUPFAM" id="SSF46977">
    <property type="entry name" value="Succinate dehydrogenase/fumarate reductase flavoprotein C-terminal domain"/>
    <property type="match status" value="1"/>
</dbReference>
<dbReference type="PANTHER" id="PTHR42716:SF2">
    <property type="entry name" value="L-ASPARTATE OXIDASE, CHLOROPLASTIC"/>
    <property type="match status" value="1"/>
</dbReference>
<dbReference type="InterPro" id="IPR005288">
    <property type="entry name" value="NadB"/>
</dbReference>
<gene>
    <name evidence="16" type="primary">nadB</name>
    <name evidence="16" type="ORF">JZM24_08940</name>
</gene>
<dbReference type="Gene3D" id="3.50.50.60">
    <property type="entry name" value="FAD/NAD(P)-binding domain"/>
    <property type="match status" value="1"/>
</dbReference>
<keyword evidence="13" id="KW-0175">Coiled coil</keyword>
<dbReference type="GO" id="GO:0008734">
    <property type="term" value="F:L-aspartate oxidase activity"/>
    <property type="evidence" value="ECO:0007669"/>
    <property type="project" value="UniProtKB-EC"/>
</dbReference>
<feature type="domain" description="Fumarate reductase/succinate dehydrogenase flavoprotein-like C-terminal" evidence="15">
    <location>
        <begin position="441"/>
        <end position="521"/>
    </location>
</feature>
<dbReference type="PANTHER" id="PTHR42716">
    <property type="entry name" value="L-ASPARTATE OXIDASE"/>
    <property type="match status" value="1"/>
</dbReference>
<proteinExistence type="inferred from homology"/>
<comment type="caution">
    <text evidence="16">The sequence shown here is derived from an EMBL/GenBank/DDBJ whole genome shotgun (WGS) entry which is preliminary data.</text>
</comment>
<dbReference type="PIRSF" id="PIRSF000171">
    <property type="entry name" value="SDHA_APRA_LASPO"/>
    <property type="match status" value="1"/>
</dbReference>
<dbReference type="Pfam" id="PF02910">
    <property type="entry name" value="Succ_DH_flav_C"/>
    <property type="match status" value="1"/>
</dbReference>
<evidence type="ECO:0000313" key="17">
    <source>
        <dbReference type="Proteomes" id="UP000811282"/>
    </source>
</evidence>
<evidence type="ECO:0000256" key="1">
    <source>
        <dbReference type="ARBA" id="ARBA00001974"/>
    </source>
</evidence>
<evidence type="ECO:0000256" key="10">
    <source>
        <dbReference type="ARBA" id="ARBA00048305"/>
    </source>
</evidence>
<evidence type="ECO:0000256" key="13">
    <source>
        <dbReference type="SAM" id="Coils"/>
    </source>
</evidence>
<dbReference type="Gene3D" id="3.90.700.10">
    <property type="entry name" value="Succinate dehydrogenase/fumarate reductase flavoprotein, catalytic domain"/>
    <property type="match status" value="1"/>
</dbReference>
<dbReference type="EC" id="1.4.3.16" evidence="4 11"/>
<dbReference type="InterPro" id="IPR036188">
    <property type="entry name" value="FAD/NAD-bd_sf"/>
</dbReference>
<dbReference type="Pfam" id="PF00890">
    <property type="entry name" value="FAD_binding_2"/>
    <property type="match status" value="1"/>
</dbReference>
<evidence type="ECO:0000259" key="15">
    <source>
        <dbReference type="Pfam" id="PF02910"/>
    </source>
</evidence>
<name>A0ABS5YB17_9GAMM</name>
<keyword evidence="9 12" id="KW-0560">Oxidoreductase</keyword>
<sequence>MQPPTEYATDVLVIGSGAAGLSLALRLAGHCDVMVLSKGPLNEGSTLYAQGGIAAVFDETDSVDSHVDDTLIAGAGMCDREAVEFIAGNARHCVQWLIDQGVLFDTEASTPAGDRYHLTREGGHSHRRILHAADATGKAVETTLVGKAAAHPGIQILERCNAVDLVTSNRLGLPGTRRVVGAYIWNRAKERVELCRAREVVLATGGASKVYQYTTNPDISSGDGIAMAWRAGCRVANLEFNQFHPTCLFHPQARNFLLTEALRGEGAYLRRPDGSRFTPDFDPRAELAPRDIVARAIDHEMKRLRADCMYLDISHRPEAFIRQHFPTIYDKLLTLDIDLNRQPIPIVPAAHYTCGGVMVDKHGRTDLDGLYAIGEVSYTGLHGANRLASNSLLECLVYGWSAAEDIQRRLPAIAQVRQLPPWDESRVSNSDEEVVLQHNWQELRLFMWDYVGIVRTTKRLERALHRIELLTREIDEYYSNFRISNNLLEVRNLVQVAELIVKSALQRKESRGLHFTLDYPAMQPDPKPTILQPR</sequence>
<keyword evidence="17" id="KW-1185">Reference proteome</keyword>
<dbReference type="NCBIfam" id="TIGR00551">
    <property type="entry name" value="nadB"/>
    <property type="match status" value="1"/>
</dbReference>
<comment type="subcellular location">
    <subcellularLocation>
        <location evidence="12">Cytoplasm</location>
    </subcellularLocation>
</comment>
<dbReference type="InterPro" id="IPR015939">
    <property type="entry name" value="Fum_Rdtase/Succ_DH_flav-like_C"/>
</dbReference>
<keyword evidence="8 12" id="KW-0274">FAD</keyword>
<evidence type="ECO:0000256" key="8">
    <source>
        <dbReference type="ARBA" id="ARBA00022827"/>
    </source>
</evidence>
<evidence type="ECO:0000256" key="11">
    <source>
        <dbReference type="NCBIfam" id="TIGR00551"/>
    </source>
</evidence>
<comment type="catalytic activity">
    <reaction evidence="10">
        <text>L-aspartate + O2 = iminosuccinate + H2O2</text>
        <dbReference type="Rhea" id="RHEA:25876"/>
        <dbReference type="ChEBI" id="CHEBI:15379"/>
        <dbReference type="ChEBI" id="CHEBI:16240"/>
        <dbReference type="ChEBI" id="CHEBI:29991"/>
        <dbReference type="ChEBI" id="CHEBI:77875"/>
        <dbReference type="EC" id="1.4.3.16"/>
    </reaction>
    <physiologicalReaction direction="left-to-right" evidence="10">
        <dbReference type="Rhea" id="RHEA:25877"/>
    </physiologicalReaction>
</comment>
<comment type="similarity">
    <text evidence="3 12">Belongs to the FAD-dependent oxidoreductase 2 family. NadB subfamily.</text>
</comment>
<evidence type="ECO:0000313" key="16">
    <source>
        <dbReference type="EMBL" id="MBT9432218.1"/>
    </source>
</evidence>
<dbReference type="NCBIfam" id="NF006567">
    <property type="entry name" value="PRK09077.1"/>
    <property type="match status" value="1"/>
</dbReference>
<comment type="cofactor">
    <cofactor evidence="1 12">
        <name>FAD</name>
        <dbReference type="ChEBI" id="CHEBI:57692"/>
    </cofactor>
</comment>
<dbReference type="SUPFAM" id="SSF51905">
    <property type="entry name" value="FAD/NAD(P)-binding domain"/>
    <property type="match status" value="1"/>
</dbReference>
<dbReference type="SUPFAM" id="SSF56425">
    <property type="entry name" value="Succinate dehydrogenase/fumarate reductase flavoprotein, catalytic domain"/>
    <property type="match status" value="1"/>
</dbReference>
<dbReference type="InterPro" id="IPR003953">
    <property type="entry name" value="FAD-dep_OxRdtase_2_FAD-bd"/>
</dbReference>
<evidence type="ECO:0000256" key="9">
    <source>
        <dbReference type="ARBA" id="ARBA00023002"/>
    </source>
</evidence>
<evidence type="ECO:0000256" key="6">
    <source>
        <dbReference type="ARBA" id="ARBA00022630"/>
    </source>
</evidence>
<evidence type="ECO:0000256" key="12">
    <source>
        <dbReference type="RuleBase" id="RU362049"/>
    </source>
</evidence>
<keyword evidence="6 12" id="KW-0285">Flavoprotein</keyword>
<dbReference type="InterPro" id="IPR027477">
    <property type="entry name" value="Succ_DH/fumarate_Rdtase_cat_sf"/>
</dbReference>
<feature type="domain" description="FAD-dependent oxidoreductase 2 FAD-binding" evidence="14">
    <location>
        <begin position="10"/>
        <end position="392"/>
    </location>
</feature>
<dbReference type="EMBL" id="JAFJYC010000001">
    <property type="protein sequence ID" value="MBT9432218.1"/>
    <property type="molecule type" value="Genomic_DNA"/>
</dbReference>
<evidence type="ECO:0000256" key="4">
    <source>
        <dbReference type="ARBA" id="ARBA00012173"/>
    </source>
</evidence>
<evidence type="ECO:0000256" key="2">
    <source>
        <dbReference type="ARBA" id="ARBA00004950"/>
    </source>
</evidence>
<dbReference type="InterPro" id="IPR037099">
    <property type="entry name" value="Fum_R/Succ_DH_flav-like_C_sf"/>
</dbReference>
<evidence type="ECO:0000256" key="3">
    <source>
        <dbReference type="ARBA" id="ARBA00008562"/>
    </source>
</evidence>
<organism evidence="16 17">
    <name type="scientific">Candidatus Sodalis endolongispinus</name>
    <dbReference type="NCBI Taxonomy" id="2812662"/>
    <lineage>
        <taxon>Bacteria</taxon>
        <taxon>Pseudomonadati</taxon>
        <taxon>Pseudomonadota</taxon>
        <taxon>Gammaproteobacteria</taxon>
        <taxon>Enterobacterales</taxon>
        <taxon>Bruguierivoracaceae</taxon>
        <taxon>Sodalis</taxon>
    </lineage>
</organism>
<dbReference type="Gene3D" id="1.20.58.100">
    <property type="entry name" value="Fumarate reductase/succinate dehydrogenase flavoprotein-like, C-terminal domain"/>
    <property type="match status" value="1"/>
</dbReference>
<protein>
    <recommendedName>
        <fullName evidence="5 11">L-aspartate oxidase</fullName>
        <ecNumber evidence="4 11">1.4.3.16</ecNumber>
    </recommendedName>
</protein>
<evidence type="ECO:0000259" key="14">
    <source>
        <dbReference type="Pfam" id="PF00890"/>
    </source>
</evidence>
<reference evidence="16 17" key="1">
    <citation type="journal article" date="2021" name="Genome Biol. Evol.">
        <title>The evolution of interdependence in a four-way mealybug symbiosis.</title>
        <authorList>
            <person name="Garber A.I."/>
            <person name="Kupper M."/>
            <person name="Laetsch D.R."/>
            <person name="Weldon S.R."/>
            <person name="Ladinsky M.S."/>
            <person name="Bjorkman P.J."/>
            <person name="McCutcheon J.P."/>
        </authorList>
    </citation>
    <scope>NUCLEOTIDE SEQUENCE [LARGE SCALE GENOMIC DNA]</scope>
    <source>
        <strain evidence="16">SOD</strain>
    </source>
</reference>
<keyword evidence="7 12" id="KW-0662">Pyridine nucleotide biosynthesis</keyword>
<accession>A0ABS5YB17</accession>
<evidence type="ECO:0000256" key="5">
    <source>
        <dbReference type="ARBA" id="ARBA00021901"/>
    </source>
</evidence>
<comment type="pathway">
    <text evidence="2 12">Cofactor biosynthesis; NAD(+) biosynthesis; iminoaspartate from L-aspartate (oxidase route): step 1/1.</text>
</comment>
<dbReference type="RefSeq" id="WP_215669387.1">
    <property type="nucleotide sequence ID" value="NZ_JAFJYC010000001.1"/>
</dbReference>